<protein>
    <submittedName>
        <fullName evidence="1">DUF2845 domain-containing protein</fullName>
    </submittedName>
</protein>
<accession>A0AAJ6M2A9</accession>
<evidence type="ECO:0000313" key="1">
    <source>
        <dbReference type="EMBL" id="WNC11227.1"/>
    </source>
</evidence>
<sequence>MLYRNIPVRGGPWLSADSLRAAITAGAHRGRLPVGLPIGAFFIGAIHGFAPQIAPQIGAILEIALITDANAASRCGTKLVNPGDKLADVLQSCGSPVVQASDGPVIRNNGVPRKGSQKTDVVVYGPNGGAYQYMLFINDELVRVDLRREAPAGNILRW</sequence>
<evidence type="ECO:0000313" key="2">
    <source>
        <dbReference type="Proteomes" id="UP001258207"/>
    </source>
</evidence>
<proteinExistence type="predicted"/>
<dbReference type="AlphaFoldDB" id="A0AAJ6M2A9"/>
<dbReference type="InterPro" id="IPR021268">
    <property type="entry name" value="DUF2845"/>
</dbReference>
<dbReference type="EMBL" id="CP134081">
    <property type="protein sequence ID" value="WNC11227.1"/>
    <property type="molecule type" value="Genomic_DNA"/>
</dbReference>
<organism evidence="1 2">
    <name type="scientific">Pseudomonas coleopterorum</name>
    <dbReference type="NCBI Taxonomy" id="1605838"/>
    <lineage>
        <taxon>Bacteria</taxon>
        <taxon>Pseudomonadati</taxon>
        <taxon>Pseudomonadota</taxon>
        <taxon>Gammaproteobacteria</taxon>
        <taxon>Pseudomonadales</taxon>
        <taxon>Pseudomonadaceae</taxon>
        <taxon>Pseudomonas</taxon>
    </lineage>
</organism>
<dbReference type="Pfam" id="PF11006">
    <property type="entry name" value="DUF2845"/>
    <property type="match status" value="1"/>
</dbReference>
<dbReference type="Proteomes" id="UP001258207">
    <property type="component" value="Chromosome"/>
</dbReference>
<dbReference type="RefSeq" id="WP_310792698.1">
    <property type="nucleotide sequence ID" value="NZ_CP134081.1"/>
</dbReference>
<name>A0AAJ6M2A9_9PSED</name>
<gene>
    <name evidence="1" type="ORF">RI108_07395</name>
</gene>
<reference evidence="1" key="1">
    <citation type="submission" date="2023-09" db="EMBL/GenBank/DDBJ databases">
        <title>First report of Pseudomonas coleopterorum DJ13 causing leaf spot on Rhododendron pulchrum Sweet in China.</title>
        <authorList>
            <person name="Zhang Y."/>
        </authorList>
    </citation>
    <scope>NUCLEOTIDE SEQUENCE</scope>
    <source>
        <strain evidence="1">DJ13</strain>
    </source>
</reference>